<evidence type="ECO:0000256" key="1">
    <source>
        <dbReference type="SAM" id="Phobius"/>
    </source>
</evidence>
<proteinExistence type="predicted"/>
<name>A0A0M8N1W2_ESCWE</name>
<dbReference type="EMBL" id="LGSR01000008">
    <property type="protein sequence ID" value="KOS21407.1"/>
    <property type="molecule type" value="Genomic_DNA"/>
</dbReference>
<organism evidence="2 3">
    <name type="scientific">Escovopsis weberi</name>
    <dbReference type="NCBI Taxonomy" id="150374"/>
    <lineage>
        <taxon>Eukaryota</taxon>
        <taxon>Fungi</taxon>
        <taxon>Dikarya</taxon>
        <taxon>Ascomycota</taxon>
        <taxon>Pezizomycotina</taxon>
        <taxon>Sordariomycetes</taxon>
        <taxon>Hypocreomycetidae</taxon>
        <taxon>Hypocreales</taxon>
        <taxon>Hypocreaceae</taxon>
        <taxon>Escovopsis</taxon>
    </lineage>
</organism>
<dbReference type="AlphaFoldDB" id="A0A0M8N1W2"/>
<feature type="transmembrane region" description="Helical" evidence="1">
    <location>
        <begin position="73"/>
        <end position="94"/>
    </location>
</feature>
<feature type="transmembrane region" description="Helical" evidence="1">
    <location>
        <begin position="160"/>
        <end position="180"/>
    </location>
</feature>
<feature type="transmembrane region" description="Helical" evidence="1">
    <location>
        <begin position="127"/>
        <end position="148"/>
    </location>
</feature>
<dbReference type="PANTHER" id="PTHR12242:SF1">
    <property type="entry name" value="MYND-TYPE DOMAIN-CONTAINING PROTEIN"/>
    <property type="match status" value="1"/>
</dbReference>
<reference evidence="2 3" key="1">
    <citation type="submission" date="2015-07" db="EMBL/GenBank/DDBJ databases">
        <title>The genome of the fungus Escovopsis weberi, a specialized disease agent of ant agriculture.</title>
        <authorList>
            <person name="de Man T.J."/>
            <person name="Stajich J.E."/>
            <person name="Kubicek C.P."/>
            <person name="Chenthamara K."/>
            <person name="Atanasova L."/>
            <person name="Druzhinina I.S."/>
            <person name="Birnbaum S."/>
            <person name="Barribeau S.M."/>
            <person name="Teiling C."/>
            <person name="Suen G."/>
            <person name="Currie C."/>
            <person name="Gerardo N.M."/>
        </authorList>
    </citation>
    <scope>NUCLEOTIDE SEQUENCE [LARGE SCALE GENOMIC DNA]</scope>
</reference>
<feature type="transmembrane region" description="Helical" evidence="1">
    <location>
        <begin position="34"/>
        <end position="58"/>
    </location>
</feature>
<keyword evidence="3" id="KW-1185">Reference proteome</keyword>
<gene>
    <name evidence="2" type="ORF">ESCO_005092</name>
</gene>
<feature type="transmembrane region" description="Helical" evidence="1">
    <location>
        <begin position="187"/>
        <end position="209"/>
    </location>
</feature>
<evidence type="ECO:0000313" key="2">
    <source>
        <dbReference type="EMBL" id="KOS21407.1"/>
    </source>
</evidence>
<evidence type="ECO:0000313" key="3">
    <source>
        <dbReference type="Proteomes" id="UP000053831"/>
    </source>
</evidence>
<dbReference type="GO" id="GO:0016020">
    <property type="term" value="C:membrane"/>
    <property type="evidence" value="ECO:0007669"/>
    <property type="project" value="TreeGrafter"/>
</dbReference>
<feature type="transmembrane region" description="Helical" evidence="1">
    <location>
        <begin position="229"/>
        <end position="255"/>
    </location>
</feature>
<sequence>MGPVAPRLRAAFSFGKDPFDPSHRFVTSWLVSPWMLFILRAIIATYILFTHLFIIAWYCSHPAAGGCLASRQLFSYFTFLTYWGLFFYFAVAALHTLDYALASPEDCSPGAPTLLARLPRLLQALHALLYTTITTYPPLVTVVYWALLYSGSWFPDVFDAWYIVSVHAINLVFALFEILIPRTERPPLVHAVWIVVLLGGYLGVAYITAADQGFYVYKFLDHDAVGGRGVVAAYIVGIAVGAVVGFLLVSGAIVLRRRITEDRLGMLGKLKAHDGGSRGIEFRRLKSRYPQGAASREV</sequence>
<comment type="caution">
    <text evidence="2">The sequence shown here is derived from an EMBL/GenBank/DDBJ whole genome shotgun (WGS) entry which is preliminary data.</text>
</comment>
<accession>A0A0M8N1W2</accession>
<dbReference type="OrthoDB" id="419711at2759"/>
<keyword evidence="1" id="KW-1133">Transmembrane helix</keyword>
<protein>
    <submittedName>
        <fullName evidence="2">Uncharacterized protein</fullName>
    </submittedName>
</protein>
<dbReference type="PANTHER" id="PTHR12242">
    <property type="entry name" value="OS02G0130600 PROTEIN-RELATED"/>
    <property type="match status" value="1"/>
</dbReference>
<keyword evidence="1" id="KW-0472">Membrane</keyword>
<dbReference type="Proteomes" id="UP000053831">
    <property type="component" value="Unassembled WGS sequence"/>
</dbReference>
<keyword evidence="1" id="KW-0812">Transmembrane</keyword>